<feature type="compositionally biased region" description="Basic and acidic residues" evidence="2">
    <location>
        <begin position="364"/>
        <end position="374"/>
    </location>
</feature>
<feature type="compositionally biased region" description="Basic and acidic residues" evidence="2">
    <location>
        <begin position="737"/>
        <end position="748"/>
    </location>
</feature>
<feature type="compositionally biased region" description="Polar residues" evidence="2">
    <location>
        <begin position="60"/>
        <end position="71"/>
    </location>
</feature>
<feature type="region of interest" description="Disordered" evidence="2">
    <location>
        <begin position="693"/>
        <end position="825"/>
    </location>
</feature>
<protein>
    <recommendedName>
        <fullName evidence="3">HMG box domain-containing protein</fullName>
    </recommendedName>
</protein>
<feature type="compositionally biased region" description="Low complexity" evidence="2">
    <location>
        <begin position="32"/>
        <end position="49"/>
    </location>
</feature>
<dbReference type="InterPro" id="IPR001005">
    <property type="entry name" value="SANT/Myb"/>
</dbReference>
<evidence type="ECO:0000256" key="1">
    <source>
        <dbReference type="PROSITE-ProRule" id="PRU00267"/>
    </source>
</evidence>
<dbReference type="AlphaFoldDB" id="A0A316UNZ8"/>
<feature type="region of interest" description="Disordered" evidence="2">
    <location>
        <begin position="637"/>
        <end position="661"/>
    </location>
</feature>
<feature type="region of interest" description="Disordered" evidence="2">
    <location>
        <begin position="1"/>
        <end position="379"/>
    </location>
</feature>
<feature type="compositionally biased region" description="Acidic residues" evidence="2">
    <location>
        <begin position="1084"/>
        <end position="1093"/>
    </location>
</feature>
<accession>A0A316UNZ8</accession>
<dbReference type="InterPro" id="IPR039467">
    <property type="entry name" value="TFIIIB_B''_Myb"/>
</dbReference>
<dbReference type="InterPro" id="IPR009071">
    <property type="entry name" value="HMG_box_dom"/>
</dbReference>
<feature type="DNA-binding region" description="HMG box" evidence="1">
    <location>
        <begin position="454"/>
        <end position="557"/>
    </location>
</feature>
<feature type="compositionally biased region" description="Low complexity" evidence="2">
    <location>
        <begin position="319"/>
        <end position="333"/>
    </location>
</feature>
<feature type="compositionally biased region" description="Basic residues" evidence="2">
    <location>
        <begin position="502"/>
        <end position="511"/>
    </location>
</feature>
<dbReference type="GO" id="GO:0070898">
    <property type="term" value="P:RNA polymerase III preinitiation complex assembly"/>
    <property type="evidence" value="ECO:0007669"/>
    <property type="project" value="TreeGrafter"/>
</dbReference>
<feature type="region of interest" description="Disordered" evidence="2">
    <location>
        <begin position="982"/>
        <end position="1099"/>
    </location>
</feature>
<feature type="compositionally biased region" description="Low complexity" evidence="2">
    <location>
        <begin position="254"/>
        <end position="274"/>
    </location>
</feature>
<dbReference type="Gene3D" id="1.10.10.60">
    <property type="entry name" value="Homeodomain-like"/>
    <property type="match status" value="1"/>
</dbReference>
<keyword evidence="1" id="KW-0539">Nucleus</keyword>
<feature type="domain" description="HMG box" evidence="3">
    <location>
        <begin position="352"/>
        <end position="420"/>
    </location>
</feature>
<dbReference type="STRING" id="1569628.A0A316UNZ8"/>
<evidence type="ECO:0000256" key="2">
    <source>
        <dbReference type="SAM" id="MobiDB-lite"/>
    </source>
</evidence>
<feature type="compositionally biased region" description="Acidic residues" evidence="2">
    <location>
        <begin position="726"/>
        <end position="736"/>
    </location>
</feature>
<feature type="compositionally biased region" description="Low complexity" evidence="2">
    <location>
        <begin position="795"/>
        <end position="811"/>
    </location>
</feature>
<evidence type="ECO:0000313" key="5">
    <source>
        <dbReference type="Proteomes" id="UP000245884"/>
    </source>
</evidence>
<feature type="region of interest" description="Disordered" evidence="2">
    <location>
        <begin position="415"/>
        <end position="458"/>
    </location>
</feature>
<dbReference type="EMBL" id="KZ819669">
    <property type="protein sequence ID" value="PWN27006.1"/>
    <property type="molecule type" value="Genomic_DNA"/>
</dbReference>
<feature type="compositionally biased region" description="Acidic residues" evidence="2">
    <location>
        <begin position="771"/>
        <end position="780"/>
    </location>
</feature>
<organism evidence="4 5">
    <name type="scientific">Jaminaea rosea</name>
    <dbReference type="NCBI Taxonomy" id="1569628"/>
    <lineage>
        <taxon>Eukaryota</taxon>
        <taxon>Fungi</taxon>
        <taxon>Dikarya</taxon>
        <taxon>Basidiomycota</taxon>
        <taxon>Ustilaginomycotina</taxon>
        <taxon>Exobasidiomycetes</taxon>
        <taxon>Microstromatales</taxon>
        <taxon>Microstromatales incertae sedis</taxon>
        <taxon>Jaminaea</taxon>
    </lineage>
</organism>
<dbReference type="CDD" id="cd00167">
    <property type="entry name" value="SANT"/>
    <property type="match status" value="1"/>
</dbReference>
<proteinExistence type="predicted"/>
<reference evidence="4 5" key="1">
    <citation type="journal article" date="2018" name="Mol. Biol. Evol.">
        <title>Broad Genomic Sampling Reveals a Smut Pathogenic Ancestry of the Fungal Clade Ustilaginomycotina.</title>
        <authorList>
            <person name="Kijpornyongpan T."/>
            <person name="Mondo S.J."/>
            <person name="Barry K."/>
            <person name="Sandor L."/>
            <person name="Lee J."/>
            <person name="Lipzen A."/>
            <person name="Pangilinan J."/>
            <person name="LaButti K."/>
            <person name="Hainaut M."/>
            <person name="Henrissat B."/>
            <person name="Grigoriev I.V."/>
            <person name="Spatafora J.W."/>
            <person name="Aime M.C."/>
        </authorList>
    </citation>
    <scope>NUCLEOTIDE SEQUENCE [LARGE SCALE GENOMIC DNA]</scope>
    <source>
        <strain evidence="4 5">MCA 5214</strain>
    </source>
</reference>
<dbReference type="Gene3D" id="1.10.30.10">
    <property type="entry name" value="High mobility group box domain"/>
    <property type="match status" value="2"/>
</dbReference>
<feature type="compositionally biased region" description="Basic and acidic residues" evidence="2">
    <location>
        <begin position="984"/>
        <end position="996"/>
    </location>
</feature>
<dbReference type="CDD" id="cd00084">
    <property type="entry name" value="HMG-box_SF"/>
    <property type="match status" value="1"/>
</dbReference>
<feature type="compositionally biased region" description="Low complexity" evidence="2">
    <location>
        <begin position="182"/>
        <end position="202"/>
    </location>
</feature>
<dbReference type="PANTHER" id="PTHR22929:SF0">
    <property type="entry name" value="TRANSCRIPTION FACTOR TFIIIB COMPONENT B'' HOMOLOG"/>
    <property type="match status" value="1"/>
</dbReference>
<feature type="domain" description="HMG box" evidence="3">
    <location>
        <begin position="454"/>
        <end position="557"/>
    </location>
</feature>
<feature type="region of interest" description="Disordered" evidence="2">
    <location>
        <begin position="564"/>
        <end position="613"/>
    </location>
</feature>
<dbReference type="OrthoDB" id="272624at2759"/>
<dbReference type="SMART" id="SM00717">
    <property type="entry name" value="SANT"/>
    <property type="match status" value="1"/>
</dbReference>
<feature type="compositionally biased region" description="Pro residues" evidence="2">
    <location>
        <begin position="349"/>
        <end position="358"/>
    </location>
</feature>
<dbReference type="GO" id="GO:0000126">
    <property type="term" value="C:transcription factor TFIIIB complex"/>
    <property type="evidence" value="ECO:0007669"/>
    <property type="project" value="TreeGrafter"/>
</dbReference>
<dbReference type="Pfam" id="PF15963">
    <property type="entry name" value="Myb_DNA-bind_7"/>
    <property type="match status" value="1"/>
</dbReference>
<evidence type="ECO:0000313" key="4">
    <source>
        <dbReference type="EMBL" id="PWN27006.1"/>
    </source>
</evidence>
<dbReference type="InterPro" id="IPR009057">
    <property type="entry name" value="Homeodomain-like_sf"/>
</dbReference>
<feature type="compositionally biased region" description="Polar residues" evidence="2">
    <location>
        <begin position="334"/>
        <end position="347"/>
    </location>
</feature>
<dbReference type="GeneID" id="37028132"/>
<feature type="compositionally biased region" description="Low complexity" evidence="2">
    <location>
        <begin position="1035"/>
        <end position="1045"/>
    </location>
</feature>
<dbReference type="Pfam" id="PF00505">
    <property type="entry name" value="HMG_box"/>
    <property type="match status" value="1"/>
</dbReference>
<feature type="compositionally biased region" description="Polar residues" evidence="2">
    <location>
        <begin position="420"/>
        <end position="431"/>
    </location>
</feature>
<dbReference type="SUPFAM" id="SSF47095">
    <property type="entry name" value="HMG-box"/>
    <property type="match status" value="2"/>
</dbReference>
<dbReference type="SMART" id="SM00398">
    <property type="entry name" value="HMG"/>
    <property type="match status" value="2"/>
</dbReference>
<keyword evidence="1" id="KW-0238">DNA-binding</keyword>
<evidence type="ECO:0000259" key="3">
    <source>
        <dbReference type="PROSITE" id="PS50118"/>
    </source>
</evidence>
<gene>
    <name evidence="4" type="ORF">BDZ90DRAFT_232583</name>
</gene>
<dbReference type="PROSITE" id="PS50118">
    <property type="entry name" value="HMG_BOX_2"/>
    <property type="match status" value="2"/>
</dbReference>
<dbReference type="Proteomes" id="UP000245884">
    <property type="component" value="Unassembled WGS sequence"/>
</dbReference>
<dbReference type="SUPFAM" id="SSF46689">
    <property type="entry name" value="Homeodomain-like"/>
    <property type="match status" value="1"/>
</dbReference>
<feature type="compositionally biased region" description="Low complexity" evidence="2">
    <location>
        <begin position="76"/>
        <end position="105"/>
    </location>
</feature>
<feature type="DNA-binding region" description="HMG box" evidence="1">
    <location>
        <begin position="352"/>
        <end position="420"/>
    </location>
</feature>
<dbReference type="GO" id="GO:0003677">
    <property type="term" value="F:DNA binding"/>
    <property type="evidence" value="ECO:0007669"/>
    <property type="project" value="UniProtKB-UniRule"/>
</dbReference>
<feature type="compositionally biased region" description="Acidic residues" evidence="2">
    <location>
        <begin position="572"/>
        <end position="584"/>
    </location>
</feature>
<keyword evidence="5" id="KW-1185">Reference proteome</keyword>
<dbReference type="GO" id="GO:0005634">
    <property type="term" value="C:nucleus"/>
    <property type="evidence" value="ECO:0007669"/>
    <property type="project" value="UniProtKB-UniRule"/>
</dbReference>
<name>A0A316UNZ8_9BASI</name>
<dbReference type="PANTHER" id="PTHR22929">
    <property type="entry name" value="RNA POLYMERASE III TRANSCRIPTION INITIATION FACTOR B"/>
    <property type="match status" value="1"/>
</dbReference>
<feature type="compositionally biased region" description="Acidic residues" evidence="2">
    <location>
        <begin position="997"/>
        <end position="1011"/>
    </location>
</feature>
<feature type="compositionally biased region" description="Basic and acidic residues" evidence="2">
    <location>
        <begin position="693"/>
        <end position="725"/>
    </location>
</feature>
<dbReference type="GO" id="GO:0001156">
    <property type="term" value="F:TFIIIC-class transcription factor complex binding"/>
    <property type="evidence" value="ECO:0007669"/>
    <property type="project" value="TreeGrafter"/>
</dbReference>
<dbReference type="InterPro" id="IPR036910">
    <property type="entry name" value="HMG_box_dom_sf"/>
</dbReference>
<feature type="compositionally biased region" description="Basic residues" evidence="2">
    <location>
        <begin position="590"/>
        <end position="605"/>
    </location>
</feature>
<feature type="region of interest" description="Disordered" evidence="2">
    <location>
        <begin position="472"/>
        <end position="529"/>
    </location>
</feature>
<sequence>MSQRIEKGAPRFKPGMGAGGPPKRKQLGMTGGRAPIAPPAGAARRTPGAMSPPPVAPAQIASSPATHQPTRSYAHAAPTTSSSSAAGGTAGSRASATTGPSSAGGISFKAPTLKPRTPGTTAGSAFTPRARPTPTPSVVDDEGANQTATPVPSEGRPRTSFAPGSSSMFAPRAQAPAATNKAPLGSRASAAGSPPPLAATAGRQKSATPLARAMAASPPRSEAIPPAQGQRQAEAGPSTAASKAMSPPPPRSKSFAPRAMSPPAARSASFAPRAMSPPRPSQVQPAPSVMVPPQLPPSASASTSKARRTSNENDDQAESQVASSADPSQPSAPKRQSLSQSTSASQVPPSYPNKPPQPYFLFQAERRPALRQEHPQASMSELSKLLGAEWKAMSSEGKDQFKRLHAEKTREFETQVEEWISQNPEQASQMSEKQKGKKRTKPSAILPEGVAPPPKKAPSAYFLFAQGCRENAKEAAAAEARGSDADDDDNEAAGESSTANGKTKKKKRRRSSTLGPGPSAREIGDKWRLLPLEERQTYLHQAKQYRIRYKRDLSAWRQEHPEVAAQLGLHEDGDDEDDGAESEVSEGGTHHRRKKRKRSAAKHKNTASDDEREYQALVAEHGPSLAATRLDASSTMMTDIAGDGNDYNSKRGRASDRTFELDRIREGQLAEQRAARNANKQSLEAVRNELKERLRRAREGERVELPTREEAERRREMVEQERSANGDEDEEDVEDELGGRPQDRRRQQEAFTGVGDLDATSASGAISDREGDGDEEEVETLDGGGSTSARRPSNAGTDAASDAGSARTATTMGTHHSLRENAQAPQMRIVDGQIVVDQSSLTINRNEETIFEEADMVEEVAGHRFVNSATHSKRGRLTAAANATNGKGAAATATKAAAAAATAKWSAGETDEFYRAVSMWGTDFEMISRMFPARTRKQIKAKWTREDRANPRKLDDAFRRKVSVKLDEYALMANVDLSGPAPEVKVEMRPQEKKEEEEPDEDVVDEGEEGGDAGAKSRKISQTPDPLASGRGRRGSSVASARSGTAGAGGDAGPSRSSRHRSAASDADDRQERERRRRRREEAEAGPDEEEVVDLPSDM</sequence>
<dbReference type="RefSeq" id="XP_025361618.1">
    <property type="nucleotide sequence ID" value="XM_025506309.1"/>
</dbReference>